<dbReference type="RefSeq" id="WP_152711645.1">
    <property type="nucleotide sequence ID" value="NZ_VOSJ01000030.1"/>
</dbReference>
<proteinExistence type="predicted"/>
<reference evidence="1 2" key="1">
    <citation type="journal article" date="2019" name="Syst. Appl. Microbiol.">
        <title>Microvirga tunisiensis sp. nov., a root nodule symbiotic bacterium isolated from Lupinus micranthus and L. luteus grown in Northern Tunisia.</title>
        <authorList>
            <person name="Msaddak A."/>
            <person name="Rejili M."/>
            <person name="Duran D."/>
            <person name="Mars M."/>
            <person name="Palacios J.M."/>
            <person name="Ruiz-Argueso T."/>
            <person name="Rey L."/>
            <person name="Imperial J."/>
        </authorList>
    </citation>
    <scope>NUCLEOTIDE SEQUENCE [LARGE SCALE GENOMIC DNA]</scope>
    <source>
        <strain evidence="1 2">Lmie10</strain>
    </source>
</reference>
<evidence type="ECO:0000313" key="1">
    <source>
        <dbReference type="EMBL" id="MPR25869.1"/>
    </source>
</evidence>
<gene>
    <name evidence="1" type="ORF">FS320_11685</name>
</gene>
<name>A0A5N7MHJ8_9HYPH</name>
<dbReference type="AlphaFoldDB" id="A0A5N7MHJ8"/>
<dbReference type="Proteomes" id="UP000403266">
    <property type="component" value="Unassembled WGS sequence"/>
</dbReference>
<organism evidence="1 2">
    <name type="scientific">Microvirga tunisiensis</name>
    <dbReference type="NCBI Taxonomy" id="2108360"/>
    <lineage>
        <taxon>Bacteria</taxon>
        <taxon>Pseudomonadati</taxon>
        <taxon>Pseudomonadota</taxon>
        <taxon>Alphaproteobacteria</taxon>
        <taxon>Hyphomicrobiales</taxon>
        <taxon>Methylobacteriaceae</taxon>
        <taxon>Microvirga</taxon>
    </lineage>
</organism>
<protein>
    <submittedName>
        <fullName evidence="1">Uncharacterized protein</fullName>
    </submittedName>
</protein>
<dbReference type="EMBL" id="VOSK01000033">
    <property type="protein sequence ID" value="MPR25869.1"/>
    <property type="molecule type" value="Genomic_DNA"/>
</dbReference>
<comment type="caution">
    <text evidence="1">The sequence shown here is derived from an EMBL/GenBank/DDBJ whole genome shotgun (WGS) entry which is preliminary data.</text>
</comment>
<sequence length="77" mass="7876">MPNFQFSTNDVNQAVANTAVGGSATSAQVASIHDPDALVDSGGYDGSADLNFQISTNLINQTAVNTAIDVDGLFPFG</sequence>
<keyword evidence="2" id="KW-1185">Reference proteome</keyword>
<accession>A0A5N7MHJ8</accession>
<evidence type="ECO:0000313" key="2">
    <source>
        <dbReference type="Proteomes" id="UP000403266"/>
    </source>
</evidence>